<protein>
    <submittedName>
        <fullName evidence="1">Leucine-rich repeat domain-containing protein</fullName>
    </submittedName>
</protein>
<reference evidence="1" key="1">
    <citation type="journal article" date="2021" name="PeerJ">
        <title>Extensive microbial diversity within the chicken gut microbiome revealed by metagenomics and culture.</title>
        <authorList>
            <person name="Gilroy R."/>
            <person name="Ravi A."/>
            <person name="Getino M."/>
            <person name="Pursley I."/>
            <person name="Horton D.L."/>
            <person name="Alikhan N.F."/>
            <person name="Baker D."/>
            <person name="Gharbi K."/>
            <person name="Hall N."/>
            <person name="Watson M."/>
            <person name="Adriaenssens E.M."/>
            <person name="Foster-Nyarko E."/>
            <person name="Jarju S."/>
            <person name="Secka A."/>
            <person name="Antonio M."/>
            <person name="Oren A."/>
            <person name="Chaudhuri R.R."/>
            <person name="La Ragione R."/>
            <person name="Hildebrand F."/>
            <person name="Pallen M.J."/>
        </authorList>
    </citation>
    <scope>NUCLEOTIDE SEQUENCE</scope>
    <source>
        <strain evidence="1">B5_2728</strain>
    </source>
</reference>
<name>A0A948T2D8_9FIRM</name>
<dbReference type="InterPro" id="IPR032675">
    <property type="entry name" value="LRR_dom_sf"/>
</dbReference>
<gene>
    <name evidence="1" type="ORF">H9882_04335</name>
</gene>
<dbReference type="Gene3D" id="3.80.10.10">
    <property type="entry name" value="Ribonuclease Inhibitor"/>
    <property type="match status" value="1"/>
</dbReference>
<organism evidence="1 2">
    <name type="scientific">Candidatus Allofournierella pullistercoris</name>
    <dbReference type="NCBI Taxonomy" id="2838597"/>
    <lineage>
        <taxon>Bacteria</taxon>
        <taxon>Bacillati</taxon>
        <taxon>Bacillota</taxon>
        <taxon>Clostridia</taxon>
        <taxon>Eubacteriales</taxon>
        <taxon>Oscillospiraceae</taxon>
        <taxon>Allofournierella</taxon>
    </lineage>
</organism>
<dbReference type="EMBL" id="JAHLFP010000035">
    <property type="protein sequence ID" value="MBU3806100.1"/>
    <property type="molecule type" value="Genomic_DNA"/>
</dbReference>
<evidence type="ECO:0000313" key="2">
    <source>
        <dbReference type="Proteomes" id="UP000713596"/>
    </source>
</evidence>
<proteinExistence type="predicted"/>
<comment type="caution">
    <text evidence="1">The sequence shown here is derived from an EMBL/GenBank/DDBJ whole genome shotgun (WGS) entry which is preliminary data.</text>
</comment>
<dbReference type="Proteomes" id="UP000713596">
    <property type="component" value="Unassembled WGS sequence"/>
</dbReference>
<reference evidence="1" key="2">
    <citation type="submission" date="2021-04" db="EMBL/GenBank/DDBJ databases">
        <authorList>
            <person name="Gilroy R."/>
        </authorList>
    </citation>
    <scope>NUCLEOTIDE SEQUENCE</scope>
    <source>
        <strain evidence="1">B5_2728</strain>
    </source>
</reference>
<dbReference type="AlphaFoldDB" id="A0A948T2D8"/>
<dbReference type="Pfam" id="PF13306">
    <property type="entry name" value="LRR_5"/>
    <property type="match status" value="1"/>
</dbReference>
<dbReference type="SUPFAM" id="SSF52058">
    <property type="entry name" value="L domain-like"/>
    <property type="match status" value="1"/>
</dbReference>
<dbReference type="InterPro" id="IPR026906">
    <property type="entry name" value="LRR_5"/>
</dbReference>
<accession>A0A948T2D8</accession>
<sequence>MKDFDPGFPARLTLYPNPEGWTLLRCESNCAQLTLPDMVQDKPITQIGDYAFSSRAPRHPQDETQCLVVPSEGQEISHSASALEQLVLPRFVKSIGNYAFYGCTKLSHLSLSDALRQVGADAFMNCFSMKELSVAGQLPHMLGLRQLLRELCGELTVSVENLDQPYTLLFPAYEEEHEEMAAPHIFHYHIAGEGYLYRQCFNQDEFQFSEYDAAFALLLKTHSFAFAVQVALSRLCYPVALSQTAKQEYIACLKQHPDLAFSHCLKQRDTRLLSAYLKLNCWDKQSLETACNHARSAGNTQAVGLLLAHLQPSCQQTERARFSL</sequence>
<evidence type="ECO:0000313" key="1">
    <source>
        <dbReference type="EMBL" id="MBU3806100.1"/>
    </source>
</evidence>